<feature type="domain" description="ABC transporter" evidence="10">
    <location>
        <begin position="246"/>
        <end position="484"/>
    </location>
</feature>
<organism evidence="11 12">
    <name type="scientific">Conidiobolus coronatus (strain ATCC 28846 / CBS 209.66 / NRRL 28638)</name>
    <name type="common">Delacroixia coronata</name>
    <dbReference type="NCBI Taxonomy" id="796925"/>
    <lineage>
        <taxon>Eukaryota</taxon>
        <taxon>Fungi</taxon>
        <taxon>Fungi incertae sedis</taxon>
        <taxon>Zoopagomycota</taxon>
        <taxon>Entomophthoromycotina</taxon>
        <taxon>Entomophthoromycetes</taxon>
        <taxon>Entomophthorales</taxon>
        <taxon>Ancylistaceae</taxon>
        <taxon>Conidiobolus</taxon>
    </lineage>
</organism>
<dbReference type="PANTHER" id="PTHR48041">
    <property type="entry name" value="ABC TRANSPORTER G FAMILY MEMBER 28"/>
    <property type="match status" value="1"/>
</dbReference>
<dbReference type="PROSITE" id="PS50893">
    <property type="entry name" value="ABC_TRANSPORTER_2"/>
    <property type="match status" value="1"/>
</dbReference>
<feature type="transmembrane region" description="Helical" evidence="8">
    <location>
        <begin position="188"/>
        <end position="207"/>
    </location>
</feature>
<keyword evidence="3 8" id="KW-0812">Transmembrane</keyword>
<feature type="transmembrane region" description="Helical" evidence="8">
    <location>
        <begin position="883"/>
        <end position="901"/>
    </location>
</feature>
<dbReference type="SUPFAM" id="SSF52540">
    <property type="entry name" value="P-loop containing nucleoside triphosphate hydrolases"/>
    <property type="match status" value="1"/>
</dbReference>
<proteinExistence type="predicted"/>
<keyword evidence="9" id="KW-0732">Signal</keyword>
<dbReference type="SMART" id="SM00382">
    <property type="entry name" value="AAA"/>
    <property type="match status" value="1"/>
</dbReference>
<dbReference type="InterPro" id="IPR017871">
    <property type="entry name" value="ABC_transporter-like_CS"/>
</dbReference>
<dbReference type="GO" id="GO:0016020">
    <property type="term" value="C:membrane"/>
    <property type="evidence" value="ECO:0007669"/>
    <property type="project" value="UniProtKB-SubCell"/>
</dbReference>
<comment type="subcellular location">
    <subcellularLocation>
        <location evidence="1">Membrane</location>
        <topology evidence="1">Multi-pass membrane protein</topology>
    </subcellularLocation>
</comment>
<protein>
    <recommendedName>
        <fullName evidence="10">ABC transporter domain-containing protein</fullName>
    </recommendedName>
</protein>
<keyword evidence="12" id="KW-1185">Reference proteome</keyword>
<sequence length="907" mass="102947">MNLLASIFTAKILILNILSAKADYQFTPEAIQAALIPPKINIVPEELNLDLYISTNKNKVYPKEVGPEDGSSALLTTSFSLRNIIDYERCEGTNKTINNQCFCLITKYWECEAGKYCMAPNHEKECPPGYYCPKNTFQPTFCCGGYYCPTPSESILCPEGQYCQAGAISPGKCYFGRCPPGSHTIRKYDIFFIFLALIILVIIIEYYRGQFKDISNREVDVIDETDISDIGDEDLIDLNENEPILIEFNEVCIVLPSGECILNNASGVIHPGRLCAIMGPSGAGKSTLLDTLIGKLKPTTGYIQLNGDENFQKYRKKITVVPQNDIMLAQLTVYQVLYYSAMLRLPTDMKYSEKLEKIDNVIDFLGLDRVKHHKIGNEEERGISGGQKKRVNIGLELVCNPRVLLLDEPTSGLDSSTASKICSIIHSAAKKETLTVVAVVHSPSVRTLNCFDDIILLGNGGRIVYCGPTKWCAQYFEHLGYKCPNDLTPPEFYLEILTDKIKSDTYELISIPMLQLIWSKFYIKHKEKLKYVEFVPNFDEFTPIVREIYKEYTNRASNANIAISEKRKESLRNFTFEERLKVVLSPFYNMKPWILSVGEEIISWVSFQRDPEVAKYDIGFFKTLYICFQRAFIQTFQSTFSILGEQAMNFGCGLAIAFSVQHSLFLGPIPEEICKVTTLPLIKHCFSPILDHIPYIATFCNVAIIFAGFTTGVNTFGLERTVYWRESFSGLRAFPYFISKSIVDLIRIIIAGTTFTLTFVSVYPNAANFSDLLQINICLYLFGYVSGYWVSILLGPKYCGLFGVANILIWVLTFGGVEPSLITVREEWGPKFVWLWNVSAPRWAISAFYLAETENRLHLDPMKKGRSRFAYIDDTIPSNLLNILYICAFWWILAFIVLKFTHRDKQR</sequence>
<feature type="chain" id="PRO_5007294833" description="ABC transporter domain-containing protein" evidence="9">
    <location>
        <begin position="23"/>
        <end position="907"/>
    </location>
</feature>
<dbReference type="OrthoDB" id="66620at2759"/>
<keyword evidence="7 8" id="KW-0472">Membrane</keyword>
<dbReference type="FunFam" id="3.40.50.300:FF:000367">
    <property type="entry name" value="ABC transporter G family member 24"/>
    <property type="match status" value="1"/>
</dbReference>
<dbReference type="InterPro" id="IPR050352">
    <property type="entry name" value="ABCG_transporters"/>
</dbReference>
<feature type="signal peptide" evidence="9">
    <location>
        <begin position="1"/>
        <end position="22"/>
    </location>
</feature>
<dbReference type="PROSITE" id="PS00211">
    <property type="entry name" value="ABC_TRANSPORTER_1"/>
    <property type="match status" value="1"/>
</dbReference>
<evidence type="ECO:0000256" key="2">
    <source>
        <dbReference type="ARBA" id="ARBA00022448"/>
    </source>
</evidence>
<keyword evidence="5" id="KW-0067">ATP-binding</keyword>
<dbReference type="InterPro" id="IPR043926">
    <property type="entry name" value="ABCG_dom"/>
</dbReference>
<name>A0A137PEW4_CONC2</name>
<dbReference type="GO" id="GO:0140359">
    <property type="term" value="F:ABC-type transporter activity"/>
    <property type="evidence" value="ECO:0007669"/>
    <property type="project" value="InterPro"/>
</dbReference>
<accession>A0A137PEW4</accession>
<feature type="transmembrane region" description="Helical" evidence="8">
    <location>
        <begin position="745"/>
        <end position="766"/>
    </location>
</feature>
<dbReference type="Gene3D" id="3.40.50.300">
    <property type="entry name" value="P-loop containing nucleotide triphosphate hydrolases"/>
    <property type="match status" value="1"/>
</dbReference>
<dbReference type="GO" id="GO:0016887">
    <property type="term" value="F:ATP hydrolysis activity"/>
    <property type="evidence" value="ECO:0007669"/>
    <property type="project" value="InterPro"/>
</dbReference>
<dbReference type="PANTHER" id="PTHR48041:SF91">
    <property type="entry name" value="ABC TRANSPORTER G FAMILY MEMBER 28"/>
    <property type="match status" value="1"/>
</dbReference>
<dbReference type="InterPro" id="IPR003593">
    <property type="entry name" value="AAA+_ATPase"/>
</dbReference>
<dbReference type="Pfam" id="PF19055">
    <property type="entry name" value="ABC2_membrane_7"/>
    <property type="match status" value="2"/>
</dbReference>
<evidence type="ECO:0000256" key="3">
    <source>
        <dbReference type="ARBA" id="ARBA00022692"/>
    </source>
</evidence>
<evidence type="ECO:0000256" key="8">
    <source>
        <dbReference type="SAM" id="Phobius"/>
    </source>
</evidence>
<dbReference type="STRING" id="796925.A0A137PEW4"/>
<evidence type="ECO:0000256" key="1">
    <source>
        <dbReference type="ARBA" id="ARBA00004141"/>
    </source>
</evidence>
<gene>
    <name evidence="11" type="ORF">CONCODRAFT_3510</name>
</gene>
<evidence type="ECO:0000259" key="10">
    <source>
        <dbReference type="PROSITE" id="PS50893"/>
    </source>
</evidence>
<dbReference type="AlphaFoldDB" id="A0A137PEW4"/>
<evidence type="ECO:0000256" key="9">
    <source>
        <dbReference type="SAM" id="SignalP"/>
    </source>
</evidence>
<evidence type="ECO:0000256" key="5">
    <source>
        <dbReference type="ARBA" id="ARBA00022840"/>
    </source>
</evidence>
<dbReference type="EMBL" id="KQ964435">
    <property type="protein sequence ID" value="KXN73548.1"/>
    <property type="molecule type" value="Genomic_DNA"/>
</dbReference>
<feature type="transmembrane region" description="Helical" evidence="8">
    <location>
        <begin position="772"/>
        <end position="791"/>
    </location>
</feature>
<evidence type="ECO:0000256" key="6">
    <source>
        <dbReference type="ARBA" id="ARBA00022989"/>
    </source>
</evidence>
<dbReference type="OMA" id="EIWENIC"/>
<dbReference type="InterPro" id="IPR003439">
    <property type="entry name" value="ABC_transporter-like_ATP-bd"/>
</dbReference>
<evidence type="ECO:0000256" key="7">
    <source>
        <dbReference type="ARBA" id="ARBA00023136"/>
    </source>
</evidence>
<keyword evidence="4" id="KW-0547">Nucleotide-binding</keyword>
<evidence type="ECO:0000256" key="4">
    <source>
        <dbReference type="ARBA" id="ARBA00022741"/>
    </source>
</evidence>
<keyword evidence="6 8" id="KW-1133">Transmembrane helix</keyword>
<dbReference type="Proteomes" id="UP000070444">
    <property type="component" value="Unassembled WGS sequence"/>
</dbReference>
<dbReference type="Pfam" id="PF00005">
    <property type="entry name" value="ABC_tran"/>
    <property type="match status" value="1"/>
</dbReference>
<feature type="transmembrane region" description="Helical" evidence="8">
    <location>
        <begin position="798"/>
        <end position="817"/>
    </location>
</feature>
<reference evidence="11 12" key="1">
    <citation type="journal article" date="2015" name="Genome Biol. Evol.">
        <title>Phylogenomic analyses indicate that early fungi evolved digesting cell walls of algal ancestors of land plants.</title>
        <authorList>
            <person name="Chang Y."/>
            <person name="Wang S."/>
            <person name="Sekimoto S."/>
            <person name="Aerts A.L."/>
            <person name="Choi C."/>
            <person name="Clum A."/>
            <person name="LaButti K.M."/>
            <person name="Lindquist E.A."/>
            <person name="Yee Ngan C."/>
            <person name="Ohm R.A."/>
            <person name="Salamov A.A."/>
            <person name="Grigoriev I.V."/>
            <person name="Spatafora J.W."/>
            <person name="Berbee M.L."/>
        </authorList>
    </citation>
    <scope>NUCLEOTIDE SEQUENCE [LARGE SCALE GENOMIC DNA]</scope>
    <source>
        <strain evidence="11 12">NRRL 28638</strain>
    </source>
</reference>
<dbReference type="GO" id="GO:0005524">
    <property type="term" value="F:ATP binding"/>
    <property type="evidence" value="ECO:0007669"/>
    <property type="project" value="UniProtKB-KW"/>
</dbReference>
<dbReference type="InterPro" id="IPR027417">
    <property type="entry name" value="P-loop_NTPase"/>
</dbReference>
<keyword evidence="2" id="KW-0813">Transport</keyword>
<evidence type="ECO:0000313" key="12">
    <source>
        <dbReference type="Proteomes" id="UP000070444"/>
    </source>
</evidence>
<evidence type="ECO:0000313" key="11">
    <source>
        <dbReference type="EMBL" id="KXN73548.1"/>
    </source>
</evidence>